<evidence type="ECO:0000313" key="2">
    <source>
        <dbReference type="EMBL" id="KAG1898933.1"/>
    </source>
</evidence>
<dbReference type="GeneID" id="64656328"/>
<accession>A0AAD4HJJ1</accession>
<comment type="caution">
    <text evidence="2">The sequence shown here is derived from an EMBL/GenBank/DDBJ whole genome shotgun (WGS) entry which is preliminary data.</text>
</comment>
<evidence type="ECO:0000313" key="3">
    <source>
        <dbReference type="Proteomes" id="UP001195769"/>
    </source>
</evidence>
<dbReference type="AlphaFoldDB" id="A0AAD4HJJ1"/>
<name>A0AAD4HJJ1_9AGAM</name>
<gene>
    <name evidence="2" type="ORF">F5891DRAFT_1040608</name>
</gene>
<sequence length="406" mass="45171">MMPPPSYQSPNSQMPGIRQTHYIQQPSEQYSTRMSPPYYPPSTAPIPGITSRHFSPTGQARHIQQPSEQYSTAMTPPYPSSTAPIPGITSRHFSPTGQARHVQQPSEQHQHPTMMSRPCPSMNASILGQERRNIQKITEQHYATMSISPLPAVNMASHSMSQSSTISPDDELIVSRRLYHHHPNATPILDSRFPGQTDFTGSSTSAKSFAPPGRTLIANSPNGNTTNQYTGYGVPFHNPPSSHSSQYHNTVPRNNIPPSSSLPTPHLPQNVPHNTGLASSSSYPESFTHDFGTQHGSQLAGLPYQPAPHMAPSPSIHSQESSSTTFHCDWLDKNNKLCVFEGSLGDLKKHVTSKHLLGAQNASNRCHWQGCEYQKRADPTVHDMRRDSTWRHVREKHLKMKRKRKI</sequence>
<feature type="compositionally biased region" description="Polar residues" evidence="1">
    <location>
        <begin position="239"/>
        <end position="253"/>
    </location>
</feature>
<evidence type="ECO:0000256" key="1">
    <source>
        <dbReference type="SAM" id="MobiDB-lite"/>
    </source>
</evidence>
<dbReference type="EMBL" id="JABBWK010000035">
    <property type="protein sequence ID" value="KAG1898933.1"/>
    <property type="molecule type" value="Genomic_DNA"/>
</dbReference>
<feature type="compositionally biased region" description="Low complexity" evidence="1">
    <location>
        <begin position="257"/>
        <end position="268"/>
    </location>
</feature>
<dbReference type="Proteomes" id="UP001195769">
    <property type="component" value="Unassembled WGS sequence"/>
</dbReference>
<dbReference type="RefSeq" id="XP_041224509.1">
    <property type="nucleotide sequence ID" value="XM_041362030.1"/>
</dbReference>
<proteinExistence type="predicted"/>
<keyword evidence="3" id="KW-1185">Reference proteome</keyword>
<feature type="compositionally biased region" description="Polar residues" evidence="1">
    <location>
        <begin position="271"/>
        <end position="284"/>
    </location>
</feature>
<reference evidence="2" key="1">
    <citation type="journal article" date="2020" name="New Phytol.">
        <title>Comparative genomics reveals dynamic genome evolution in host specialist ectomycorrhizal fungi.</title>
        <authorList>
            <person name="Lofgren L.A."/>
            <person name="Nguyen N.H."/>
            <person name="Vilgalys R."/>
            <person name="Ruytinx J."/>
            <person name="Liao H.L."/>
            <person name="Branco S."/>
            <person name="Kuo A."/>
            <person name="LaButti K."/>
            <person name="Lipzen A."/>
            <person name="Andreopoulos W."/>
            <person name="Pangilinan J."/>
            <person name="Riley R."/>
            <person name="Hundley H."/>
            <person name="Na H."/>
            <person name="Barry K."/>
            <person name="Grigoriev I.V."/>
            <person name="Stajich J.E."/>
            <person name="Kennedy P.G."/>
        </authorList>
    </citation>
    <scope>NUCLEOTIDE SEQUENCE</scope>
    <source>
        <strain evidence="2">FC203</strain>
    </source>
</reference>
<protein>
    <submittedName>
        <fullName evidence="2">Uncharacterized protein</fullName>
    </submittedName>
</protein>
<feature type="region of interest" description="Disordered" evidence="1">
    <location>
        <begin position="238"/>
        <end position="284"/>
    </location>
</feature>
<organism evidence="2 3">
    <name type="scientific">Suillus fuscotomentosus</name>
    <dbReference type="NCBI Taxonomy" id="1912939"/>
    <lineage>
        <taxon>Eukaryota</taxon>
        <taxon>Fungi</taxon>
        <taxon>Dikarya</taxon>
        <taxon>Basidiomycota</taxon>
        <taxon>Agaricomycotina</taxon>
        <taxon>Agaricomycetes</taxon>
        <taxon>Agaricomycetidae</taxon>
        <taxon>Boletales</taxon>
        <taxon>Suillineae</taxon>
        <taxon>Suillaceae</taxon>
        <taxon>Suillus</taxon>
    </lineage>
</organism>